<dbReference type="SUPFAM" id="SSF51735">
    <property type="entry name" value="NAD(P)-binding Rossmann-fold domains"/>
    <property type="match status" value="1"/>
</dbReference>
<organism evidence="7 8">
    <name type="scientific">[Torrubiella] hemipterigena</name>
    <dbReference type="NCBI Taxonomy" id="1531966"/>
    <lineage>
        <taxon>Eukaryota</taxon>
        <taxon>Fungi</taxon>
        <taxon>Dikarya</taxon>
        <taxon>Ascomycota</taxon>
        <taxon>Pezizomycotina</taxon>
        <taxon>Sordariomycetes</taxon>
        <taxon>Hypocreomycetidae</taxon>
        <taxon>Hypocreales</taxon>
        <taxon>Clavicipitaceae</taxon>
        <taxon>Clavicipitaceae incertae sedis</taxon>
        <taxon>'Torrubiella' clade</taxon>
    </lineage>
</organism>
<dbReference type="PANTHER" id="PTHR43350:SF11">
    <property type="entry name" value="ENOYL REDUCTASE (ER) DOMAIN-CONTAINING PROTEIN"/>
    <property type="match status" value="1"/>
</dbReference>
<sequence>MYSGFFGQSSFARLTAVHKSSIVKVAPDTNLELLAPLGCGLQTGAGAVLNTLNVQPGKTVAVFGAGSVGMSAIMAAKIRGAKEIIAVDIQQSRLDLAAKLGATQTILGNDPDIIAKIQKVSPPNGVNYAVDCSGVPKVVETMVDCLGTRGKAASVGAPTPGQRSGIDVFSHLVSGKEYVGCCEGDAVPKDLIAFLIDQHAKGNYPIEELVTTYDVKDFDKAIKDTKEGRALKAVLKWA</sequence>
<evidence type="ECO:0000259" key="6">
    <source>
        <dbReference type="Pfam" id="PF00107"/>
    </source>
</evidence>
<evidence type="ECO:0000313" key="8">
    <source>
        <dbReference type="Proteomes" id="UP000039046"/>
    </source>
</evidence>
<feature type="domain" description="Alcohol dehydrogenase-like C-terminal" evidence="6">
    <location>
        <begin position="68"/>
        <end position="192"/>
    </location>
</feature>
<evidence type="ECO:0000256" key="4">
    <source>
        <dbReference type="ARBA" id="ARBA00022833"/>
    </source>
</evidence>
<dbReference type="GO" id="GO:0016491">
    <property type="term" value="F:oxidoreductase activity"/>
    <property type="evidence" value="ECO:0007669"/>
    <property type="project" value="UniProtKB-KW"/>
</dbReference>
<dbReference type="PANTHER" id="PTHR43350">
    <property type="entry name" value="NAD-DEPENDENT ALCOHOL DEHYDROGENASE"/>
    <property type="match status" value="1"/>
</dbReference>
<dbReference type="Gene3D" id="3.40.50.720">
    <property type="entry name" value="NAD(P)-binding Rossmann-like Domain"/>
    <property type="match status" value="1"/>
</dbReference>
<dbReference type="Pfam" id="PF00107">
    <property type="entry name" value="ADH_zinc_N"/>
    <property type="match status" value="1"/>
</dbReference>
<evidence type="ECO:0000256" key="3">
    <source>
        <dbReference type="ARBA" id="ARBA00022723"/>
    </source>
</evidence>
<keyword evidence="3" id="KW-0479">Metal-binding</keyword>
<protein>
    <submittedName>
        <fullName evidence="7">Putative Alcohol dehydrogenase</fullName>
    </submittedName>
</protein>
<dbReference type="AlphaFoldDB" id="A0A0A1THK4"/>
<keyword evidence="4" id="KW-0862">Zinc</keyword>
<dbReference type="STRING" id="1531966.A0A0A1THK4"/>
<dbReference type="FunFam" id="3.40.50.720:FF:000003">
    <property type="entry name" value="S-(hydroxymethyl)glutathione dehydrogenase"/>
    <property type="match status" value="1"/>
</dbReference>
<evidence type="ECO:0000313" key="7">
    <source>
        <dbReference type="EMBL" id="CEJ89833.1"/>
    </source>
</evidence>
<dbReference type="Proteomes" id="UP000039046">
    <property type="component" value="Unassembled WGS sequence"/>
</dbReference>
<accession>A0A0A1THK4</accession>
<comment type="similarity">
    <text evidence="2">Belongs to the zinc-containing alcohol dehydrogenase family.</text>
</comment>
<name>A0A0A1THK4_9HYPO</name>
<dbReference type="EMBL" id="CDHN01000003">
    <property type="protein sequence ID" value="CEJ89833.1"/>
    <property type="molecule type" value="Genomic_DNA"/>
</dbReference>
<gene>
    <name evidence="7" type="ORF">VHEMI05658</name>
</gene>
<dbReference type="HOGENOM" id="CLU_026673_14_3_1"/>
<evidence type="ECO:0000256" key="1">
    <source>
        <dbReference type="ARBA" id="ARBA00001947"/>
    </source>
</evidence>
<evidence type="ECO:0000256" key="5">
    <source>
        <dbReference type="ARBA" id="ARBA00023002"/>
    </source>
</evidence>
<keyword evidence="5" id="KW-0560">Oxidoreductase</keyword>
<evidence type="ECO:0000256" key="2">
    <source>
        <dbReference type="ARBA" id="ARBA00008072"/>
    </source>
</evidence>
<dbReference type="InterPro" id="IPR036291">
    <property type="entry name" value="NAD(P)-bd_dom_sf"/>
</dbReference>
<dbReference type="GO" id="GO:0046872">
    <property type="term" value="F:metal ion binding"/>
    <property type="evidence" value="ECO:0007669"/>
    <property type="project" value="UniProtKB-KW"/>
</dbReference>
<proteinExistence type="inferred from homology"/>
<dbReference type="InterPro" id="IPR013149">
    <property type="entry name" value="ADH-like_C"/>
</dbReference>
<dbReference type="Gene3D" id="3.90.180.10">
    <property type="entry name" value="Medium-chain alcohol dehydrogenases, catalytic domain"/>
    <property type="match status" value="1"/>
</dbReference>
<comment type="cofactor">
    <cofactor evidence="1">
        <name>Zn(2+)</name>
        <dbReference type="ChEBI" id="CHEBI:29105"/>
    </cofactor>
</comment>
<reference evidence="7 8" key="1">
    <citation type="journal article" date="2015" name="Genome Announc.">
        <title>Draft Genome Sequence and Gene Annotation of the Entomopathogenic Fungus Verticillium hemipterigenum.</title>
        <authorList>
            <person name="Horn F."/>
            <person name="Habel A."/>
            <person name="Scharf D.H."/>
            <person name="Dworschak J."/>
            <person name="Brakhage A.A."/>
            <person name="Guthke R."/>
            <person name="Hertweck C."/>
            <person name="Linde J."/>
        </authorList>
    </citation>
    <scope>NUCLEOTIDE SEQUENCE [LARGE SCALE GENOMIC DNA]</scope>
</reference>
<dbReference type="OrthoDB" id="1560166at2759"/>
<keyword evidence="8" id="KW-1185">Reference proteome</keyword>